<name>A0A1X9I9T7_9CAUD</name>
<dbReference type="Proteomes" id="UP000224459">
    <property type="component" value="Segment"/>
</dbReference>
<organism evidence="1 2">
    <name type="scientific">Staphylococcus phage vB_SscM-1</name>
    <dbReference type="NCBI Taxonomy" id="1868844"/>
    <lineage>
        <taxon>Viruses</taxon>
        <taxon>Duplodnaviria</taxon>
        <taxon>Heunggongvirae</taxon>
        <taxon>Uroviricota</taxon>
        <taxon>Caudoviricetes</taxon>
        <taxon>Herelleviridae</taxon>
        <taxon>Twortvirinae</taxon>
        <taxon>Sciuriunavirus</taxon>
        <taxon>Sciuriunavirus SscM1</taxon>
    </lineage>
</organism>
<dbReference type="EMBL" id="KX171212">
    <property type="protein sequence ID" value="ANT44850.1"/>
    <property type="molecule type" value="Genomic_DNA"/>
</dbReference>
<protein>
    <submittedName>
        <fullName evidence="1">Uncharacterized protein</fullName>
    </submittedName>
</protein>
<proteinExistence type="predicted"/>
<evidence type="ECO:0000313" key="1">
    <source>
        <dbReference type="EMBL" id="ANT44850.1"/>
    </source>
</evidence>
<gene>
    <name evidence="1" type="ORF">vB_SscM-1_186</name>
</gene>
<evidence type="ECO:0000313" key="2">
    <source>
        <dbReference type="Proteomes" id="UP000224459"/>
    </source>
</evidence>
<reference evidence="2" key="1">
    <citation type="submission" date="2016-04" db="EMBL/GenBank/DDBJ databases">
        <authorList>
            <person name="Gasior T."/>
        </authorList>
    </citation>
    <scope>NUCLEOTIDE SEQUENCE [LARGE SCALE GENOMIC DNA]</scope>
</reference>
<accession>A0A1X9I9T7</accession>
<keyword evidence="2" id="KW-1185">Reference proteome</keyword>
<sequence>MYEIYSLYLINENEKKAFYMGMQNHQDHYLKTIAKERLEVSKYFDRYVIIGVLKGNKDELEGYKILDPFSKEWEEYDKEL</sequence>